<organism evidence="1 2">
    <name type="scientific">Paramuricea clavata</name>
    <name type="common">Red gorgonian</name>
    <name type="synonym">Violescent sea-whip</name>
    <dbReference type="NCBI Taxonomy" id="317549"/>
    <lineage>
        <taxon>Eukaryota</taxon>
        <taxon>Metazoa</taxon>
        <taxon>Cnidaria</taxon>
        <taxon>Anthozoa</taxon>
        <taxon>Octocorallia</taxon>
        <taxon>Malacalcyonacea</taxon>
        <taxon>Plexauridae</taxon>
        <taxon>Paramuricea</taxon>
    </lineage>
</organism>
<evidence type="ECO:0000313" key="1">
    <source>
        <dbReference type="EMBL" id="CAB4042944.1"/>
    </source>
</evidence>
<gene>
    <name evidence="1" type="ORF">PACLA_8A054889</name>
</gene>
<comment type="caution">
    <text evidence="1">The sequence shown here is derived from an EMBL/GenBank/DDBJ whole genome shotgun (WGS) entry which is preliminary data.</text>
</comment>
<protein>
    <submittedName>
        <fullName evidence="1">Importin-11</fullName>
    </submittedName>
</protein>
<feature type="non-terminal residue" evidence="1">
    <location>
        <position position="1"/>
    </location>
</feature>
<dbReference type="EMBL" id="CACRXK020031179">
    <property type="protein sequence ID" value="CAB4042944.1"/>
    <property type="molecule type" value="Genomic_DNA"/>
</dbReference>
<evidence type="ECO:0000313" key="2">
    <source>
        <dbReference type="Proteomes" id="UP001152795"/>
    </source>
</evidence>
<reference evidence="1" key="1">
    <citation type="submission" date="2020-04" db="EMBL/GenBank/DDBJ databases">
        <authorList>
            <person name="Alioto T."/>
            <person name="Alioto T."/>
            <person name="Gomez Garrido J."/>
        </authorList>
    </citation>
    <scope>NUCLEOTIDE SEQUENCE</scope>
    <source>
        <strain evidence="1">A484AB</strain>
    </source>
</reference>
<proteinExistence type="predicted"/>
<name>A0A6S7KJC4_PARCT</name>
<keyword evidence="2" id="KW-1185">Reference proteome</keyword>
<accession>A0A6S7KJC4</accession>
<dbReference type="AlphaFoldDB" id="A0A6S7KJC4"/>
<dbReference type="Proteomes" id="UP001152795">
    <property type="component" value="Unassembled WGS sequence"/>
</dbReference>
<sequence>MKKCLEATRQLADMRQKLLTNQQMVALLEKLIACLSKLLLSTQEYHPMSCIPLLQDMLQFSAFYVFTKRGTDLVFEKFIIHCCNLMTNITKCESYRPPNTTTDSIDQAILKAHQILKSFFSQAVLDEIIKTLVSHYFLLTRE</sequence>